<dbReference type="SMART" id="SM00342">
    <property type="entry name" value="HTH_ARAC"/>
    <property type="match status" value="1"/>
</dbReference>
<keyword evidence="1" id="KW-0805">Transcription regulation</keyword>
<dbReference type="Pfam" id="PF12833">
    <property type="entry name" value="HTH_18"/>
    <property type="match status" value="1"/>
</dbReference>
<gene>
    <name evidence="5" type="ORF">H4Q31_20205</name>
</gene>
<evidence type="ECO:0000313" key="6">
    <source>
        <dbReference type="Proteomes" id="UP000574133"/>
    </source>
</evidence>
<sequence length="408" mass="46955">FYLQNTEKETRKDELELIKERLLNILISNELILSDDEMNAHLNRVGISIRSPLFQVAVVEIDKLHQTLSKASESLLWQFAVSNILNEIITINGNNIVFNGTEGRIISILQFDNEEDWAKFNVDQFQRLYEVVTKYLKFTITVGVGRPVRGFKAVHSSYIDAVISIQNKFIMNDAKVIEYTRLESNGMNVGFYPREIHENLLQGLKLNDLKRINEELSNVFALIKERRLSADYTLTIFVGLVSLCLSHITELGKSIEDVFGKEFSPYAEVRKLKSMESSFIWFSDLFEQIIQYSTANKLTKSKILVKKVMDYIENNLQNNELDLEMISKNVFVNSSYLTKTFKKEVGLTVTNYITSIRMQRAKKLLTADNAFAISRIAEIVGYSDVSYFSKSFKKYTGVSPSEYENVHK</sequence>
<dbReference type="InterPro" id="IPR020449">
    <property type="entry name" value="Tscrpt_reg_AraC-type_HTH"/>
</dbReference>
<evidence type="ECO:0000256" key="3">
    <source>
        <dbReference type="ARBA" id="ARBA00023163"/>
    </source>
</evidence>
<dbReference type="Proteomes" id="UP000574133">
    <property type="component" value="Unassembled WGS sequence"/>
</dbReference>
<dbReference type="EMBL" id="JACJVN010000096">
    <property type="protein sequence ID" value="MBB6679609.1"/>
    <property type="molecule type" value="Genomic_DNA"/>
</dbReference>
<organism evidence="5 6">
    <name type="scientific">Cohnella lubricantis</name>
    <dbReference type="NCBI Taxonomy" id="2163172"/>
    <lineage>
        <taxon>Bacteria</taxon>
        <taxon>Bacillati</taxon>
        <taxon>Bacillota</taxon>
        <taxon>Bacilli</taxon>
        <taxon>Bacillales</taxon>
        <taxon>Paenibacillaceae</taxon>
        <taxon>Cohnella</taxon>
    </lineage>
</organism>
<evidence type="ECO:0000256" key="2">
    <source>
        <dbReference type="ARBA" id="ARBA00023125"/>
    </source>
</evidence>
<dbReference type="AlphaFoldDB" id="A0A841TI97"/>
<dbReference type="InterPro" id="IPR018062">
    <property type="entry name" value="HTH_AraC-typ_CS"/>
</dbReference>
<name>A0A841TI97_9BACL</name>
<comment type="caution">
    <text evidence="5">The sequence shown here is derived from an EMBL/GenBank/DDBJ whole genome shotgun (WGS) entry which is preliminary data.</text>
</comment>
<dbReference type="InterPro" id="IPR009057">
    <property type="entry name" value="Homeodomain-like_sf"/>
</dbReference>
<dbReference type="PROSITE" id="PS01124">
    <property type="entry name" value="HTH_ARAC_FAMILY_2"/>
    <property type="match status" value="1"/>
</dbReference>
<dbReference type="PROSITE" id="PS00041">
    <property type="entry name" value="HTH_ARAC_FAMILY_1"/>
    <property type="match status" value="1"/>
</dbReference>
<dbReference type="InterPro" id="IPR018060">
    <property type="entry name" value="HTH_AraC"/>
</dbReference>
<dbReference type="Pfam" id="PF17853">
    <property type="entry name" value="GGDEF_2"/>
    <property type="match status" value="1"/>
</dbReference>
<dbReference type="GO" id="GO:0043565">
    <property type="term" value="F:sequence-specific DNA binding"/>
    <property type="evidence" value="ECO:0007669"/>
    <property type="project" value="InterPro"/>
</dbReference>
<dbReference type="InterPro" id="IPR041522">
    <property type="entry name" value="CdaR_GGDEF"/>
</dbReference>
<evidence type="ECO:0000256" key="1">
    <source>
        <dbReference type="ARBA" id="ARBA00023015"/>
    </source>
</evidence>
<keyword evidence="3" id="KW-0804">Transcription</keyword>
<dbReference type="RefSeq" id="WP_185180868.1">
    <property type="nucleotide sequence ID" value="NZ_JACJVN010000096.1"/>
</dbReference>
<keyword evidence="2" id="KW-0238">DNA-binding</keyword>
<proteinExistence type="predicted"/>
<evidence type="ECO:0000313" key="5">
    <source>
        <dbReference type="EMBL" id="MBB6679609.1"/>
    </source>
</evidence>
<feature type="non-terminal residue" evidence="5">
    <location>
        <position position="1"/>
    </location>
</feature>
<dbReference type="SUPFAM" id="SSF46689">
    <property type="entry name" value="Homeodomain-like"/>
    <property type="match status" value="2"/>
</dbReference>
<accession>A0A841TI97</accession>
<dbReference type="PANTHER" id="PTHR43280">
    <property type="entry name" value="ARAC-FAMILY TRANSCRIPTIONAL REGULATOR"/>
    <property type="match status" value="1"/>
</dbReference>
<reference evidence="5 6" key="1">
    <citation type="submission" date="2020-08" db="EMBL/GenBank/DDBJ databases">
        <title>Cohnella phylogeny.</title>
        <authorList>
            <person name="Dunlap C."/>
        </authorList>
    </citation>
    <scope>NUCLEOTIDE SEQUENCE [LARGE SCALE GENOMIC DNA]</scope>
    <source>
        <strain evidence="5 6">DSM 103658</strain>
    </source>
</reference>
<dbReference type="Gene3D" id="1.10.10.60">
    <property type="entry name" value="Homeodomain-like"/>
    <property type="match status" value="2"/>
</dbReference>
<dbReference type="PRINTS" id="PR00032">
    <property type="entry name" value="HTHARAC"/>
</dbReference>
<dbReference type="PANTHER" id="PTHR43280:SF28">
    <property type="entry name" value="HTH-TYPE TRANSCRIPTIONAL ACTIVATOR RHAS"/>
    <property type="match status" value="1"/>
</dbReference>
<dbReference type="GO" id="GO:0003700">
    <property type="term" value="F:DNA-binding transcription factor activity"/>
    <property type="evidence" value="ECO:0007669"/>
    <property type="project" value="InterPro"/>
</dbReference>
<feature type="domain" description="HTH araC/xylS-type" evidence="4">
    <location>
        <begin position="306"/>
        <end position="406"/>
    </location>
</feature>
<keyword evidence="6" id="KW-1185">Reference proteome</keyword>
<evidence type="ECO:0000259" key="4">
    <source>
        <dbReference type="PROSITE" id="PS01124"/>
    </source>
</evidence>
<protein>
    <submittedName>
        <fullName evidence="5">Helix-turn-helix transcriptional regulator</fullName>
    </submittedName>
</protein>